<dbReference type="AlphaFoldDB" id="A0A6S6P6K8"/>
<dbReference type="InterPro" id="IPR008979">
    <property type="entry name" value="Galactose-bd-like_sf"/>
</dbReference>
<evidence type="ECO:0000313" key="2">
    <source>
        <dbReference type="Proteomes" id="UP000515734"/>
    </source>
</evidence>
<dbReference type="Proteomes" id="UP000515734">
    <property type="component" value="Chromosome"/>
</dbReference>
<gene>
    <name evidence="1" type="ORF">NIIDNTM18_47910</name>
</gene>
<reference evidence="1 2" key="1">
    <citation type="submission" date="2020-07" db="EMBL/GenBank/DDBJ databases">
        <title>Complete genome sequence of Mycolicibacterium litorale like strain isolated from cardiac implantable electronic device infection.</title>
        <authorList>
            <person name="Fukano H."/>
            <person name="Miyama H."/>
            <person name="Hoshino Y."/>
        </authorList>
    </citation>
    <scope>NUCLEOTIDE SEQUENCE [LARGE SCALE GENOMIC DNA]</scope>
    <source>
        <strain evidence="1 2">NIIDNTM18</strain>
    </source>
</reference>
<name>A0A6S6P6K8_9MYCO</name>
<evidence type="ECO:0000313" key="1">
    <source>
        <dbReference type="EMBL" id="BCI55513.1"/>
    </source>
</evidence>
<proteinExistence type="predicted"/>
<sequence>MSIPHSHFLSLPDLASRVAGGAVVWANDELFAEKENLIVAALGVFGRLTDDGLRGAAQTWSLSG</sequence>
<accession>A0A6S6P6K8</accession>
<dbReference type="SUPFAM" id="SSF49785">
    <property type="entry name" value="Galactose-binding domain-like"/>
    <property type="match status" value="1"/>
</dbReference>
<organism evidence="1 2">
    <name type="scientific">Mycolicibacterium litorale</name>
    <dbReference type="NCBI Taxonomy" id="758802"/>
    <lineage>
        <taxon>Bacteria</taxon>
        <taxon>Bacillati</taxon>
        <taxon>Actinomycetota</taxon>
        <taxon>Actinomycetes</taxon>
        <taxon>Mycobacteriales</taxon>
        <taxon>Mycobacteriaceae</taxon>
        <taxon>Mycolicibacterium</taxon>
    </lineage>
</organism>
<dbReference type="EMBL" id="AP023287">
    <property type="protein sequence ID" value="BCI55513.1"/>
    <property type="molecule type" value="Genomic_DNA"/>
</dbReference>
<protein>
    <submittedName>
        <fullName evidence="1">Uncharacterized protein</fullName>
    </submittedName>
</protein>